<dbReference type="Proteomes" id="UP000037267">
    <property type="component" value="Unassembled WGS sequence"/>
</dbReference>
<evidence type="ECO:0000256" key="9">
    <source>
        <dbReference type="ARBA" id="ARBA00023204"/>
    </source>
</evidence>
<dbReference type="SUPFAM" id="SSF48150">
    <property type="entry name" value="DNA-glycosylase"/>
    <property type="match status" value="1"/>
</dbReference>
<dbReference type="GO" id="GO:0046872">
    <property type="term" value="F:metal ion binding"/>
    <property type="evidence" value="ECO:0007669"/>
    <property type="project" value="UniProtKB-KW"/>
</dbReference>
<evidence type="ECO:0000313" key="15">
    <source>
        <dbReference type="Proteomes" id="UP000037267"/>
    </source>
</evidence>
<dbReference type="RefSeq" id="WP_050353867.1">
    <property type="nucleotide sequence ID" value="NZ_LGSS01000001.1"/>
</dbReference>
<dbReference type="Pfam" id="PF10576">
    <property type="entry name" value="EndIII_4Fe-2S"/>
    <property type="match status" value="1"/>
</dbReference>
<evidence type="ECO:0000256" key="2">
    <source>
        <dbReference type="ARBA" id="ARBA00022485"/>
    </source>
</evidence>
<dbReference type="GO" id="GO:0051539">
    <property type="term" value="F:4 iron, 4 sulfur cluster binding"/>
    <property type="evidence" value="ECO:0007669"/>
    <property type="project" value="UniProtKB-UniRule"/>
</dbReference>
<dbReference type="CDD" id="cd00056">
    <property type="entry name" value="ENDO3c"/>
    <property type="match status" value="1"/>
</dbReference>
<keyword evidence="15" id="KW-1185">Reference proteome</keyword>
<keyword evidence="5 12" id="KW-0378">Hydrolase</keyword>
<dbReference type="OrthoDB" id="9800977at2"/>
<evidence type="ECO:0000256" key="7">
    <source>
        <dbReference type="ARBA" id="ARBA00023014"/>
    </source>
</evidence>
<keyword evidence="10 12" id="KW-0456">Lyase</keyword>
<name>A0A0L0WF99_GOTPU</name>
<evidence type="ECO:0000256" key="12">
    <source>
        <dbReference type="HAMAP-Rule" id="MF_00942"/>
    </source>
</evidence>
<dbReference type="SMART" id="SM00525">
    <property type="entry name" value="FES"/>
    <property type="match status" value="1"/>
</dbReference>
<dbReference type="PANTHER" id="PTHR10359:SF18">
    <property type="entry name" value="ENDONUCLEASE III"/>
    <property type="match status" value="1"/>
</dbReference>
<dbReference type="Pfam" id="PF00730">
    <property type="entry name" value="HhH-GPD"/>
    <property type="match status" value="1"/>
</dbReference>
<organism evidence="14 15">
    <name type="scientific">Gottschalkia purinilytica</name>
    <name type="common">Clostridium purinilyticum</name>
    <dbReference type="NCBI Taxonomy" id="1503"/>
    <lineage>
        <taxon>Bacteria</taxon>
        <taxon>Bacillati</taxon>
        <taxon>Bacillota</taxon>
        <taxon>Tissierellia</taxon>
        <taxon>Tissierellales</taxon>
        <taxon>Gottschalkiaceae</taxon>
        <taxon>Gottschalkia</taxon>
    </lineage>
</organism>
<evidence type="ECO:0000256" key="4">
    <source>
        <dbReference type="ARBA" id="ARBA00022763"/>
    </source>
</evidence>
<dbReference type="InterPro" id="IPR004036">
    <property type="entry name" value="Endonuclease-III-like_CS2"/>
</dbReference>
<dbReference type="InterPro" id="IPR011257">
    <property type="entry name" value="DNA_glycosylase"/>
</dbReference>
<feature type="binding site" evidence="12">
    <location>
        <position position="207"/>
    </location>
    <ligand>
        <name>[4Fe-4S] cluster</name>
        <dbReference type="ChEBI" id="CHEBI:49883"/>
    </ligand>
</feature>
<dbReference type="AlphaFoldDB" id="A0A0L0WF99"/>
<comment type="catalytic activity">
    <reaction evidence="12">
        <text>2'-deoxyribonucleotide-(2'-deoxyribose 5'-phosphate)-2'-deoxyribonucleotide-DNA = a 3'-end 2'-deoxyribonucleotide-(2,3-dehydro-2,3-deoxyribose 5'-phosphate)-DNA + a 5'-end 5'-phospho-2'-deoxyribonucleoside-DNA + H(+)</text>
        <dbReference type="Rhea" id="RHEA:66592"/>
        <dbReference type="Rhea" id="RHEA-COMP:13180"/>
        <dbReference type="Rhea" id="RHEA-COMP:16897"/>
        <dbReference type="Rhea" id="RHEA-COMP:17067"/>
        <dbReference type="ChEBI" id="CHEBI:15378"/>
        <dbReference type="ChEBI" id="CHEBI:136412"/>
        <dbReference type="ChEBI" id="CHEBI:157695"/>
        <dbReference type="ChEBI" id="CHEBI:167181"/>
        <dbReference type="EC" id="4.2.99.18"/>
    </reaction>
</comment>
<keyword evidence="2 12" id="KW-0004">4Fe-4S</keyword>
<dbReference type="PATRIC" id="fig|1503.3.peg.1185"/>
<dbReference type="STRING" id="1503.CLPU_1c03090"/>
<dbReference type="Pfam" id="PF00633">
    <property type="entry name" value="HHH"/>
    <property type="match status" value="1"/>
</dbReference>
<keyword evidence="3 12" id="KW-0479">Metal-binding</keyword>
<keyword evidence="14" id="KW-0255">Endonuclease</keyword>
<dbReference type="SMART" id="SM00478">
    <property type="entry name" value="ENDO3c"/>
    <property type="match status" value="1"/>
</dbReference>
<accession>A0A0L0WF99</accession>
<dbReference type="FunFam" id="1.10.340.30:FF:000001">
    <property type="entry name" value="Endonuclease III"/>
    <property type="match status" value="1"/>
</dbReference>
<feature type="binding site" evidence="12">
    <location>
        <position position="191"/>
    </location>
    <ligand>
        <name>[4Fe-4S] cluster</name>
        <dbReference type="ChEBI" id="CHEBI:49883"/>
    </ligand>
</feature>
<dbReference type="HAMAP" id="MF_00942">
    <property type="entry name" value="Nth"/>
    <property type="match status" value="1"/>
</dbReference>
<comment type="similarity">
    <text evidence="1 12">Belongs to the Nth/MutY family.</text>
</comment>
<dbReference type="GO" id="GO:0003677">
    <property type="term" value="F:DNA binding"/>
    <property type="evidence" value="ECO:0007669"/>
    <property type="project" value="UniProtKB-UniRule"/>
</dbReference>
<dbReference type="GO" id="GO:0019104">
    <property type="term" value="F:DNA N-glycosylase activity"/>
    <property type="evidence" value="ECO:0007669"/>
    <property type="project" value="UniProtKB-UniRule"/>
</dbReference>
<feature type="binding site" evidence="12">
    <location>
        <position position="198"/>
    </location>
    <ligand>
        <name>[4Fe-4S] cluster</name>
        <dbReference type="ChEBI" id="CHEBI:49883"/>
    </ligand>
</feature>
<feature type="binding site" evidence="12">
    <location>
        <position position="201"/>
    </location>
    <ligand>
        <name>[4Fe-4S] cluster</name>
        <dbReference type="ChEBI" id="CHEBI:49883"/>
    </ligand>
</feature>
<dbReference type="InterPro" id="IPR023170">
    <property type="entry name" value="HhH_base_excis_C"/>
</dbReference>
<dbReference type="GO" id="GO:0140078">
    <property type="term" value="F:class I DNA-(apurinic or apyrimidinic site) endonuclease activity"/>
    <property type="evidence" value="ECO:0007669"/>
    <property type="project" value="UniProtKB-EC"/>
</dbReference>
<comment type="cofactor">
    <cofactor evidence="12">
        <name>[4Fe-4S] cluster</name>
        <dbReference type="ChEBI" id="CHEBI:49883"/>
    </cofactor>
    <text evidence="12">Binds 1 [4Fe-4S] cluster.</text>
</comment>
<dbReference type="InterPro" id="IPR000445">
    <property type="entry name" value="HhH_motif"/>
</dbReference>
<dbReference type="InterPro" id="IPR003651">
    <property type="entry name" value="Endonuclease3_FeS-loop_motif"/>
</dbReference>
<proteinExistence type="inferred from homology"/>
<keyword evidence="11 12" id="KW-0326">Glycosidase</keyword>
<dbReference type="Gene3D" id="1.10.340.30">
    <property type="entry name" value="Hypothetical protein, domain 2"/>
    <property type="match status" value="1"/>
</dbReference>
<dbReference type="PROSITE" id="PS01155">
    <property type="entry name" value="ENDONUCLEASE_III_2"/>
    <property type="match status" value="1"/>
</dbReference>
<evidence type="ECO:0000256" key="1">
    <source>
        <dbReference type="ARBA" id="ARBA00008343"/>
    </source>
</evidence>
<sequence>MKKVLEKKEINKVLEILEETYPDATCELNFSTPFELLIATVLSAQCTDKRVNIVTKELFKKYNTPEAFLTLSEEELSDLIKSTGFYRNKSKNILRACDMLVNNYNSTVPDTREELVKLPGVGRKTANVVISNAFGKNAIAVDTHVFRVSNRIGLADSDNVDDTEKDLMKNIDEEEWSRAHHLLIFHGRRICKARNPQCHLCPLTDYCRYYKKATGS</sequence>
<keyword evidence="7 12" id="KW-0411">Iron-sulfur</keyword>
<keyword evidence="6 12" id="KW-0408">Iron</keyword>
<dbReference type="EC" id="4.2.99.18" evidence="12"/>
<dbReference type="InterPro" id="IPR005759">
    <property type="entry name" value="Nth"/>
</dbReference>
<feature type="domain" description="HhH-GPD" evidence="13">
    <location>
        <begin position="42"/>
        <end position="189"/>
    </location>
</feature>
<reference evidence="15" key="1">
    <citation type="submission" date="2015-07" db="EMBL/GenBank/DDBJ databases">
        <title>Draft genome sequence of the purine-degrading Gottschalkia purinilyticum DSM 1384 (formerly Clostridium purinilyticum).</title>
        <authorList>
            <person name="Poehlein A."/>
            <person name="Schiel-Bengelsdorf B."/>
            <person name="Bengelsdorf F.R."/>
            <person name="Daniel R."/>
            <person name="Duerre P."/>
        </authorList>
    </citation>
    <scope>NUCLEOTIDE SEQUENCE [LARGE SCALE GENOMIC DNA]</scope>
    <source>
        <strain evidence="15">DSM 1384</strain>
    </source>
</reference>
<comment type="function">
    <text evidence="12">DNA repair enzyme that has both DNA N-glycosylase activity and AP-lyase activity. The DNA N-glycosylase activity releases various damaged pyrimidines from DNA by cleaving the N-glycosidic bond, leaving an AP (apurinic/apyrimidinic) site. The AP-lyase activity cleaves the phosphodiester bond 3' to the AP site by a beta-elimination, leaving a 3'-terminal unsaturated sugar and a product with a terminal 5'-phosphate.</text>
</comment>
<evidence type="ECO:0000313" key="14">
    <source>
        <dbReference type="EMBL" id="KNF10144.1"/>
    </source>
</evidence>
<protein>
    <recommendedName>
        <fullName evidence="12">Endonuclease III</fullName>
        <ecNumber evidence="12">4.2.99.18</ecNumber>
    </recommendedName>
    <alternativeName>
        <fullName evidence="12">DNA-(apurinic or apyrimidinic site) lyase</fullName>
    </alternativeName>
</protein>
<evidence type="ECO:0000256" key="11">
    <source>
        <dbReference type="ARBA" id="ARBA00023295"/>
    </source>
</evidence>
<dbReference type="NCBIfam" id="TIGR01083">
    <property type="entry name" value="nth"/>
    <property type="match status" value="1"/>
</dbReference>
<evidence type="ECO:0000256" key="6">
    <source>
        <dbReference type="ARBA" id="ARBA00023004"/>
    </source>
</evidence>
<dbReference type="InterPro" id="IPR003265">
    <property type="entry name" value="HhH-GPD_domain"/>
</dbReference>
<evidence type="ECO:0000259" key="13">
    <source>
        <dbReference type="SMART" id="SM00478"/>
    </source>
</evidence>
<evidence type="ECO:0000256" key="10">
    <source>
        <dbReference type="ARBA" id="ARBA00023239"/>
    </source>
</evidence>
<dbReference type="PANTHER" id="PTHR10359">
    <property type="entry name" value="A/G-SPECIFIC ADENINE GLYCOSYLASE/ENDONUCLEASE III"/>
    <property type="match status" value="1"/>
</dbReference>
<evidence type="ECO:0000256" key="8">
    <source>
        <dbReference type="ARBA" id="ARBA00023125"/>
    </source>
</evidence>
<keyword evidence="14" id="KW-0540">Nuclease</keyword>
<dbReference type="PIRSF" id="PIRSF001435">
    <property type="entry name" value="Nth"/>
    <property type="match status" value="1"/>
</dbReference>
<dbReference type="GO" id="GO:0006285">
    <property type="term" value="P:base-excision repair, AP site formation"/>
    <property type="evidence" value="ECO:0007669"/>
    <property type="project" value="TreeGrafter"/>
</dbReference>
<evidence type="ECO:0000256" key="3">
    <source>
        <dbReference type="ARBA" id="ARBA00022723"/>
    </source>
</evidence>
<evidence type="ECO:0000256" key="5">
    <source>
        <dbReference type="ARBA" id="ARBA00022801"/>
    </source>
</evidence>
<keyword evidence="4 12" id="KW-0227">DNA damage</keyword>
<comment type="caution">
    <text evidence="14">The sequence shown here is derived from an EMBL/GenBank/DDBJ whole genome shotgun (WGS) entry which is preliminary data.</text>
</comment>
<keyword evidence="8 12" id="KW-0238">DNA-binding</keyword>
<keyword evidence="9 12" id="KW-0234">DNA repair</keyword>
<dbReference type="FunFam" id="1.10.1670.10:FF:000001">
    <property type="entry name" value="Endonuclease III"/>
    <property type="match status" value="1"/>
</dbReference>
<dbReference type="EMBL" id="LGSS01000001">
    <property type="protein sequence ID" value="KNF10144.1"/>
    <property type="molecule type" value="Genomic_DNA"/>
</dbReference>
<dbReference type="Gene3D" id="1.10.1670.10">
    <property type="entry name" value="Helix-hairpin-Helix base-excision DNA repair enzymes (C-terminal)"/>
    <property type="match status" value="1"/>
</dbReference>
<gene>
    <name evidence="12 14" type="primary">nth</name>
    <name evidence="14" type="ORF">CLPU_1c03090</name>
</gene>